<dbReference type="Proteomes" id="UP001172155">
    <property type="component" value="Unassembled WGS sequence"/>
</dbReference>
<evidence type="ECO:0000313" key="2">
    <source>
        <dbReference type="Proteomes" id="UP001172155"/>
    </source>
</evidence>
<reference evidence="1" key="1">
    <citation type="submission" date="2023-06" db="EMBL/GenBank/DDBJ databases">
        <title>Genome-scale phylogeny and comparative genomics of the fungal order Sordariales.</title>
        <authorList>
            <consortium name="Lawrence Berkeley National Laboratory"/>
            <person name="Hensen N."/>
            <person name="Bonometti L."/>
            <person name="Westerberg I."/>
            <person name="Brannstrom I.O."/>
            <person name="Guillou S."/>
            <person name="Cros-Aarteil S."/>
            <person name="Calhoun S."/>
            <person name="Haridas S."/>
            <person name="Kuo A."/>
            <person name="Mondo S."/>
            <person name="Pangilinan J."/>
            <person name="Riley R."/>
            <person name="LaButti K."/>
            <person name="Andreopoulos B."/>
            <person name="Lipzen A."/>
            <person name="Chen C."/>
            <person name="Yanf M."/>
            <person name="Daum C."/>
            <person name="Ng V."/>
            <person name="Clum A."/>
            <person name="Steindorff A."/>
            <person name="Ohm R."/>
            <person name="Martin F."/>
            <person name="Silar P."/>
            <person name="Natvig D."/>
            <person name="Lalanne C."/>
            <person name="Gautier V."/>
            <person name="Ament-velasquez S.L."/>
            <person name="Kruys A."/>
            <person name="Hutchinson M.I."/>
            <person name="Powell A.J."/>
            <person name="Barry K."/>
            <person name="Miller A.N."/>
            <person name="Grigoriev I.V."/>
            <person name="Debuchy R."/>
            <person name="Gladieux P."/>
            <person name="Thoren M.H."/>
            <person name="Johannesson H."/>
        </authorList>
    </citation>
    <scope>NUCLEOTIDE SEQUENCE</scope>
    <source>
        <strain evidence="1">SMH3187-1</strain>
    </source>
</reference>
<gene>
    <name evidence="1" type="ORF">B0T18DRAFT_438899</name>
</gene>
<sequence length="203" mass="21788">MPTNPPANLTLPVMLWGEGNCVGDGLAYKNFLLQTSSHGIMIIANGWVKDIPGRGKNGRDTTLNITYFTDSIDWIHKQAGKAGTKYATVNATLLGASGHSCGGLQTIEMRSEPRVKTLASFGYATRESLPTTTPAWWGTFPNLNHGGTFNQANGGVWAISFAKWVLFTLKGDTAAAEYFKGTGATKDGWQVKAKALDKVPVAH</sequence>
<dbReference type="SUPFAM" id="SSF53474">
    <property type="entry name" value="alpha/beta-Hydrolases"/>
    <property type="match status" value="1"/>
</dbReference>
<name>A0AA40K1T1_9PEZI</name>
<organism evidence="1 2">
    <name type="scientific">Schizothecium vesticola</name>
    <dbReference type="NCBI Taxonomy" id="314040"/>
    <lineage>
        <taxon>Eukaryota</taxon>
        <taxon>Fungi</taxon>
        <taxon>Dikarya</taxon>
        <taxon>Ascomycota</taxon>
        <taxon>Pezizomycotina</taxon>
        <taxon>Sordariomycetes</taxon>
        <taxon>Sordariomycetidae</taxon>
        <taxon>Sordariales</taxon>
        <taxon>Schizotheciaceae</taxon>
        <taxon>Schizothecium</taxon>
    </lineage>
</organism>
<dbReference type="AlphaFoldDB" id="A0AA40K1T1"/>
<protein>
    <submittedName>
        <fullName evidence="1">Uncharacterized protein</fullName>
    </submittedName>
</protein>
<dbReference type="InterPro" id="IPR029058">
    <property type="entry name" value="AB_hydrolase_fold"/>
</dbReference>
<comment type="caution">
    <text evidence="1">The sequence shown here is derived from an EMBL/GenBank/DDBJ whole genome shotgun (WGS) entry which is preliminary data.</text>
</comment>
<dbReference type="Gene3D" id="3.40.50.1820">
    <property type="entry name" value="alpha/beta hydrolase"/>
    <property type="match status" value="1"/>
</dbReference>
<accession>A0AA40K1T1</accession>
<proteinExistence type="predicted"/>
<keyword evidence="2" id="KW-1185">Reference proteome</keyword>
<evidence type="ECO:0000313" key="1">
    <source>
        <dbReference type="EMBL" id="KAK0742695.1"/>
    </source>
</evidence>
<dbReference type="EMBL" id="JAUKUD010000005">
    <property type="protein sequence ID" value="KAK0742695.1"/>
    <property type="molecule type" value="Genomic_DNA"/>
</dbReference>